<dbReference type="Pfam" id="PF00400">
    <property type="entry name" value="WD40"/>
    <property type="match status" value="1"/>
</dbReference>
<dbReference type="EMBL" id="BNJQ01000009">
    <property type="protein sequence ID" value="GHP05208.1"/>
    <property type="molecule type" value="Genomic_DNA"/>
</dbReference>
<keyword evidence="5" id="KW-1185">Reference proteome</keyword>
<accession>A0A830HEM5</accession>
<dbReference type="Gene3D" id="2.130.10.10">
    <property type="entry name" value="YVTN repeat-like/Quinoprotein amine dehydrogenase"/>
    <property type="match status" value="2"/>
</dbReference>
<dbReference type="PROSITE" id="PS00678">
    <property type="entry name" value="WD_REPEATS_1"/>
    <property type="match status" value="1"/>
</dbReference>
<evidence type="ECO:0000256" key="1">
    <source>
        <dbReference type="ARBA" id="ARBA00022574"/>
    </source>
</evidence>
<evidence type="ECO:0000256" key="2">
    <source>
        <dbReference type="ARBA" id="ARBA00022737"/>
    </source>
</evidence>
<dbReference type="InterPro" id="IPR015943">
    <property type="entry name" value="WD40/YVTN_repeat-like_dom_sf"/>
</dbReference>
<dbReference type="InterPro" id="IPR036322">
    <property type="entry name" value="WD40_repeat_dom_sf"/>
</dbReference>
<evidence type="ECO:0000256" key="3">
    <source>
        <dbReference type="SAM" id="MobiDB-lite"/>
    </source>
</evidence>
<dbReference type="PANTHER" id="PTHR45296:SF1">
    <property type="entry name" value="TRANSDUCIN_WD40 REPEAT-LIKE SUPERFAMILY PROTEIN"/>
    <property type="match status" value="1"/>
</dbReference>
<keyword evidence="2" id="KW-0677">Repeat</keyword>
<dbReference type="SUPFAM" id="SSF50978">
    <property type="entry name" value="WD40 repeat-like"/>
    <property type="match status" value="1"/>
</dbReference>
<dbReference type="InterPro" id="IPR001680">
    <property type="entry name" value="WD40_rpt"/>
</dbReference>
<gene>
    <name evidence="4" type="ORF">PPROV_000396000</name>
</gene>
<protein>
    <submittedName>
        <fullName evidence="4">WD repeat-containing protein 53</fullName>
    </submittedName>
</protein>
<dbReference type="AlphaFoldDB" id="A0A830HEM5"/>
<dbReference type="InterPro" id="IPR019775">
    <property type="entry name" value="WD40_repeat_CS"/>
</dbReference>
<dbReference type="PANTHER" id="PTHR45296">
    <property type="entry name" value="TRANSDUCIN/WD40 REPEAT-LIKE SUPERFAMILY PROTEIN"/>
    <property type="match status" value="1"/>
</dbReference>
<dbReference type="Proteomes" id="UP000660262">
    <property type="component" value="Unassembled WGS sequence"/>
</dbReference>
<reference evidence="4" key="1">
    <citation type="submission" date="2020-10" db="EMBL/GenBank/DDBJ databases">
        <title>Unveiling of a novel bifunctional photoreceptor, Dualchrome1, isolated from a cosmopolitan green alga.</title>
        <authorList>
            <person name="Suzuki S."/>
            <person name="Kawachi M."/>
        </authorList>
    </citation>
    <scope>NUCLEOTIDE SEQUENCE</scope>
    <source>
        <strain evidence="4">NIES 2893</strain>
    </source>
</reference>
<evidence type="ECO:0000313" key="5">
    <source>
        <dbReference type="Proteomes" id="UP000660262"/>
    </source>
</evidence>
<feature type="region of interest" description="Disordered" evidence="3">
    <location>
        <begin position="150"/>
        <end position="170"/>
    </location>
</feature>
<dbReference type="SMART" id="SM00320">
    <property type="entry name" value="WD40"/>
    <property type="match status" value="5"/>
</dbReference>
<evidence type="ECO:0000313" key="4">
    <source>
        <dbReference type="EMBL" id="GHP05208.1"/>
    </source>
</evidence>
<organism evidence="4 5">
    <name type="scientific">Pycnococcus provasolii</name>
    <dbReference type="NCBI Taxonomy" id="41880"/>
    <lineage>
        <taxon>Eukaryota</taxon>
        <taxon>Viridiplantae</taxon>
        <taxon>Chlorophyta</taxon>
        <taxon>Pseudoscourfieldiophyceae</taxon>
        <taxon>Pseudoscourfieldiales</taxon>
        <taxon>Pycnococcaceae</taxon>
        <taxon>Pycnococcus</taxon>
    </lineage>
</organism>
<dbReference type="OrthoDB" id="551229at2759"/>
<keyword evidence="1" id="KW-0853">WD repeat</keyword>
<sequence>MDDFVTSQLHVRVQRVSLAEQLGRGFCSGFTFLAPRCETRNPFHFTSAGFVSVSMSSRRFALTRLHATALPPCEAQDATDAPAPTAIAFNALRNPSESTRLLAVGDDCSRVHLYTVGTGHTPAAQLDDALVEEDVAQGIHMQLVATTSFGENEGMRGNHDDDDDDDDAPAVTSVAFHPTRTNELYAACGTHVVVMDVENDLRVLRVHVVAEDEINAVAIHPKGTFFAVADDTGRASVCECGTADEGGASVPAKPRKVIRSAHDGICSAIAFAGSRRPWDIVTAGYDCTARLHDFSTGKVKAEADMRTTSPSSSTGAPEEGREMCNPPFVHAVAVLDPPGNSVVVCRGDGRIALWSYGAGGGGAMEWLGGACEMPGAKRQAGHASAATSVAVCHIHDNVLAVTGGNDRRLILWDVSNDAPWRSRDGSHGDVVAAPLHVVKHAAGKVNMLAADGAYVAVADTSDGVSLYCVLQKE</sequence>
<comment type="caution">
    <text evidence="4">The sequence shown here is derived from an EMBL/GenBank/DDBJ whole genome shotgun (WGS) entry which is preliminary data.</text>
</comment>
<proteinExistence type="predicted"/>
<name>A0A830HEM5_9CHLO</name>